<dbReference type="Gene3D" id="1.25.10.10">
    <property type="entry name" value="Leucine-rich Repeat Variant"/>
    <property type="match status" value="1"/>
</dbReference>
<keyword evidence="3" id="KW-0813">Transport</keyword>
<reference evidence="5 6" key="1">
    <citation type="submission" date="2019-07" db="EMBL/GenBank/DDBJ databases">
        <title>Genomics analysis of Aphanomyces spp. identifies a new class of oomycete effector associated with host adaptation.</title>
        <authorList>
            <person name="Gaulin E."/>
        </authorList>
    </citation>
    <scope>NUCLEOTIDE SEQUENCE [LARGE SCALE GENOMIC DNA]</scope>
    <source>
        <strain evidence="5 6">ATCC 201684</strain>
    </source>
</reference>
<dbReference type="GO" id="GO:0005737">
    <property type="term" value="C:cytoplasm"/>
    <property type="evidence" value="ECO:0007669"/>
    <property type="project" value="TreeGrafter"/>
</dbReference>
<comment type="similarity">
    <text evidence="2">Belongs to the importin beta family.</text>
</comment>
<name>A0A6G0WYQ9_9STRA</name>
<proteinExistence type="inferred from homology"/>
<comment type="subcellular location">
    <subcellularLocation>
        <location evidence="1">Nucleus</location>
    </subcellularLocation>
</comment>
<accession>A0A6G0WYQ9</accession>
<evidence type="ECO:0000256" key="2">
    <source>
        <dbReference type="ARBA" id="ARBA00007991"/>
    </source>
</evidence>
<dbReference type="AlphaFoldDB" id="A0A6G0WYQ9"/>
<dbReference type="InterPro" id="IPR011989">
    <property type="entry name" value="ARM-like"/>
</dbReference>
<evidence type="ECO:0000256" key="4">
    <source>
        <dbReference type="ARBA" id="ARBA00023242"/>
    </source>
</evidence>
<dbReference type="VEuPathDB" id="FungiDB:AeMF1_003521"/>
<dbReference type="PANTHER" id="PTHR12363">
    <property type="entry name" value="TRANSPORTIN 3 AND IMPORTIN 13"/>
    <property type="match status" value="1"/>
</dbReference>
<dbReference type="InterPro" id="IPR016024">
    <property type="entry name" value="ARM-type_fold"/>
</dbReference>
<keyword evidence="4" id="KW-0539">Nucleus</keyword>
<dbReference type="EMBL" id="VJMJ01000130">
    <property type="protein sequence ID" value="KAF0732655.1"/>
    <property type="molecule type" value="Genomic_DNA"/>
</dbReference>
<gene>
    <name evidence="5" type="ORF">Ae201684_010363</name>
</gene>
<keyword evidence="6" id="KW-1185">Reference proteome</keyword>
<sequence length="942" mass="103361">MDTSKVVTFELFEKAIEALYGHDGPERQRLANEYLIHVWNHSKQSWEYGLQILKRRVPPGHADPTHTQYFCANMLYAKIRQEWFGLTEVEQRVIQSELELILQQIRLGQLCFAPLVLKRICMAMGVLYLAIDGGCAHCVNECVSKISSILDIQVALELLTCLCDEPDDSYLPPSRKDALVIEITDASTRVFSFLANIFDTNADSSVRIAGLACLKAWIKAAGFSLAKLFTTMPTVFRGILQAFQSPQTDSNAIKEVTLCALILSDALEVTEYPPSSEKEPALAALISTLLACETTIGFYLANDSNVAHALTTLVAAIGESELDWFVVGTAPEALRLTDLMLTLTSQPHRLTASLTFDFWLGIQDYPVASRHVIFQAAIFERLLHVLVRQCAQADLDDEDDGTTAFRQAAVDVVIAIYHLLQGNFLVHIGRMLSTAETKSVVEATMFVLTIIAPDLKLKIVDDKRSQELVQELCAKYVFGNTTFTTVPSVVRATSIFLGHLGSFVNARWTETGDDSLLVASLEYLGFALSVPLAAPVASKAINQLFAACSVLLVRKDLIVSSLLKAMESSRLDAESRDLILQGLVRVACLAPWGRLALDHLLAPTFTRMHRVPLDNSLLDDLATIGTVLRFLDAPSEEAGGSALTQHVLSSTWPHLHHVVVATADNATVAEALGDVFASVVQSMKANAASFAQTSEFSAIVTWLEGHVITTASALQAAITAVELFGPTGSPLMKRLIHTTTTAVMAYCQTVASPAHIPDLLRAFFELMQRSLLFCPSALFDEPSTFGAALSLAVGCMEALSHREALRAAVVYVNHIVSKRESTLALYQPIIDSSIAQQTPSLWKALVLLLTTTCPSTVLSTVTHVTFHLLTSYGAAMHSALFEALIVVESPLSEDEKRRVCATWIHMSTNFQERKFVAFVKDYAKVCRKEMPSEQLTDYFVLE</sequence>
<evidence type="ECO:0000313" key="5">
    <source>
        <dbReference type="EMBL" id="KAF0732655.1"/>
    </source>
</evidence>
<dbReference type="PANTHER" id="PTHR12363:SF33">
    <property type="entry name" value="IMPORTIN-13"/>
    <property type="match status" value="1"/>
</dbReference>
<comment type="caution">
    <text evidence="5">The sequence shown here is derived from an EMBL/GenBank/DDBJ whole genome shotgun (WGS) entry which is preliminary data.</text>
</comment>
<protein>
    <recommendedName>
        <fullName evidence="7">Importin N-terminal domain-containing protein</fullName>
    </recommendedName>
</protein>
<evidence type="ECO:0000313" key="6">
    <source>
        <dbReference type="Proteomes" id="UP000481153"/>
    </source>
</evidence>
<evidence type="ECO:0000256" key="3">
    <source>
        <dbReference type="ARBA" id="ARBA00022448"/>
    </source>
</evidence>
<dbReference type="InterPro" id="IPR051345">
    <property type="entry name" value="Importin_beta-like_NTR"/>
</dbReference>
<organism evidence="5 6">
    <name type="scientific">Aphanomyces euteiches</name>
    <dbReference type="NCBI Taxonomy" id="100861"/>
    <lineage>
        <taxon>Eukaryota</taxon>
        <taxon>Sar</taxon>
        <taxon>Stramenopiles</taxon>
        <taxon>Oomycota</taxon>
        <taxon>Saprolegniomycetes</taxon>
        <taxon>Saprolegniales</taxon>
        <taxon>Verrucalvaceae</taxon>
        <taxon>Aphanomyces</taxon>
    </lineage>
</organism>
<evidence type="ECO:0008006" key="7">
    <source>
        <dbReference type="Google" id="ProtNLM"/>
    </source>
</evidence>
<dbReference type="SUPFAM" id="SSF48371">
    <property type="entry name" value="ARM repeat"/>
    <property type="match status" value="1"/>
</dbReference>
<dbReference type="GO" id="GO:0006606">
    <property type="term" value="P:protein import into nucleus"/>
    <property type="evidence" value="ECO:0007669"/>
    <property type="project" value="TreeGrafter"/>
</dbReference>
<evidence type="ECO:0000256" key="1">
    <source>
        <dbReference type="ARBA" id="ARBA00004123"/>
    </source>
</evidence>
<dbReference type="GO" id="GO:0005634">
    <property type="term" value="C:nucleus"/>
    <property type="evidence" value="ECO:0007669"/>
    <property type="project" value="UniProtKB-SubCell"/>
</dbReference>
<dbReference type="Proteomes" id="UP000481153">
    <property type="component" value="Unassembled WGS sequence"/>
</dbReference>